<dbReference type="Pfam" id="PF01232">
    <property type="entry name" value="Mannitol_dh"/>
    <property type="match status" value="1"/>
</dbReference>
<accession>A0A5C8ZS47</accession>
<dbReference type="InterPro" id="IPR008927">
    <property type="entry name" value="6-PGluconate_DH-like_C_sf"/>
</dbReference>
<evidence type="ECO:0000259" key="3">
    <source>
        <dbReference type="Pfam" id="PF01232"/>
    </source>
</evidence>
<evidence type="ECO:0000259" key="4">
    <source>
        <dbReference type="Pfam" id="PF08125"/>
    </source>
</evidence>
<dbReference type="RefSeq" id="WP_148065085.1">
    <property type="nucleotide sequence ID" value="NZ_VRYZ01000006.1"/>
</dbReference>
<feature type="domain" description="Mannitol dehydrogenase C-terminal" evidence="4">
    <location>
        <begin position="284"/>
        <end position="406"/>
    </location>
</feature>
<dbReference type="SUPFAM" id="SSF48179">
    <property type="entry name" value="6-phosphogluconate dehydrogenase C-terminal domain-like"/>
    <property type="match status" value="1"/>
</dbReference>
<evidence type="ECO:0000313" key="5">
    <source>
        <dbReference type="EMBL" id="TXS90559.1"/>
    </source>
</evidence>
<feature type="domain" description="Mannitol dehydrogenase N-terminal" evidence="3">
    <location>
        <begin position="29"/>
        <end position="275"/>
    </location>
</feature>
<dbReference type="InterPro" id="IPR000669">
    <property type="entry name" value="Mannitol_DH"/>
</dbReference>
<dbReference type="PANTHER" id="PTHR43362">
    <property type="entry name" value="MANNITOL DEHYDROGENASE DSF1-RELATED"/>
    <property type="match status" value="1"/>
</dbReference>
<dbReference type="SUPFAM" id="SSF51735">
    <property type="entry name" value="NAD(P)-binding Rossmann-fold domains"/>
    <property type="match status" value="1"/>
</dbReference>
<dbReference type="InterPro" id="IPR050988">
    <property type="entry name" value="Mannitol_DH/Oxidoreductase"/>
</dbReference>
<dbReference type="Pfam" id="PF08125">
    <property type="entry name" value="Mannitol_dh_C"/>
    <property type="match status" value="1"/>
</dbReference>
<dbReference type="Gene3D" id="1.10.1040.10">
    <property type="entry name" value="N-(1-d-carboxylethyl)-l-norvaline Dehydrogenase, domain 2"/>
    <property type="match status" value="1"/>
</dbReference>
<dbReference type="PRINTS" id="PR00084">
    <property type="entry name" value="MTLDHDRGNASE"/>
</dbReference>
<gene>
    <name evidence="5" type="ORF">FVW59_14580</name>
</gene>
<dbReference type="OrthoDB" id="271711at2"/>
<dbReference type="Gene3D" id="3.40.50.720">
    <property type="entry name" value="NAD(P)-binding Rossmann-like Domain"/>
    <property type="match status" value="1"/>
</dbReference>
<proteinExistence type="predicted"/>
<dbReference type="InterPro" id="IPR013118">
    <property type="entry name" value="Mannitol_DH_C"/>
</dbReference>
<dbReference type="PROSITE" id="PS00974">
    <property type="entry name" value="MANNITOL_DHGENASE"/>
    <property type="match status" value="1"/>
</dbReference>
<evidence type="ECO:0000256" key="2">
    <source>
        <dbReference type="ARBA" id="ARBA00023027"/>
    </source>
</evidence>
<dbReference type="AlphaFoldDB" id="A0A5C8ZS47"/>
<dbReference type="InterPro" id="IPR013328">
    <property type="entry name" value="6PGD_dom2"/>
</dbReference>
<evidence type="ECO:0000313" key="6">
    <source>
        <dbReference type="Proteomes" id="UP000321933"/>
    </source>
</evidence>
<protein>
    <submittedName>
        <fullName evidence="5">Mannitol dehydrogenase family protein</fullName>
    </submittedName>
</protein>
<dbReference type="PANTHER" id="PTHR43362:SF1">
    <property type="entry name" value="MANNITOL DEHYDROGENASE 2-RELATED"/>
    <property type="match status" value="1"/>
</dbReference>
<dbReference type="Proteomes" id="UP000321933">
    <property type="component" value="Unassembled WGS sequence"/>
</dbReference>
<dbReference type="InterPro" id="IPR023027">
    <property type="entry name" value="Mannitol_DH_CS"/>
</dbReference>
<dbReference type="GO" id="GO:0019594">
    <property type="term" value="P:mannitol metabolic process"/>
    <property type="evidence" value="ECO:0007669"/>
    <property type="project" value="InterPro"/>
</dbReference>
<keyword evidence="1" id="KW-0560">Oxidoreductase</keyword>
<comment type="caution">
    <text evidence="5">The sequence shown here is derived from an EMBL/GenBank/DDBJ whole genome shotgun (WGS) entry which is preliminary data.</text>
</comment>
<dbReference type="InterPro" id="IPR036291">
    <property type="entry name" value="NAD(P)-bd_dom_sf"/>
</dbReference>
<dbReference type="InterPro" id="IPR013131">
    <property type="entry name" value="Mannitol_DH_N"/>
</dbReference>
<reference evidence="5 6" key="1">
    <citation type="submission" date="2019-08" db="EMBL/GenBank/DDBJ databases">
        <title>Parahaliea maris sp. nov., isolated from the surface seawater.</title>
        <authorList>
            <person name="Liu Y."/>
        </authorList>
    </citation>
    <scope>NUCLEOTIDE SEQUENCE [LARGE SCALE GENOMIC DNA]</scope>
    <source>
        <strain evidence="5 6">S2-26</strain>
    </source>
</reference>
<name>A0A5C8ZS47_9GAMM</name>
<evidence type="ECO:0000256" key="1">
    <source>
        <dbReference type="ARBA" id="ARBA00023002"/>
    </source>
</evidence>
<dbReference type="GO" id="GO:0016616">
    <property type="term" value="F:oxidoreductase activity, acting on the CH-OH group of donors, NAD or NADP as acceptor"/>
    <property type="evidence" value="ECO:0007669"/>
    <property type="project" value="TreeGrafter"/>
</dbReference>
<sequence length="477" mass="52137">MHRLSANTTDQLPATVEHFGYDRTRLRHGILHLGVGAFHRAHQAVYTDTAIALSGGDWGIVGASLRSDSVARQLNPQDGLYTVRSEDANGQQLRLIGALQQVLVASQERDRLNALMADPAMRVITLTVTEKGYCLGADGWSLDSEHPDIQRDLDNPAAAVSAIGVLAHGLHLRYCHSAAPLTVISCDNLSENSARLAAALRDYLQLSYPECLSWLTEAVTFPCSMVDRIVPAPGAGVLEEQARLLGLRDEAAVVTEGFSQWIIENRFATDVPDWAGAGALLVGDIRPYESLKLGLLNASHSAIAYLGLLLDKTSVADVVADPPLRDYLQRLMARDLIPALRAPAGFDLPDYADQLLQRFANPGLHHRCSQIAMDATEKIRQRWLPALEARSGDLLLRALAAWCSVVLHSDLEIDDPRRDTLLAIRASTDGDTTRLTRLLGTLGIAVSEAPLWRERLPVLQRYCADIRAGKLRELLAT</sequence>
<keyword evidence="6" id="KW-1185">Reference proteome</keyword>
<dbReference type="EMBL" id="VRYZ01000006">
    <property type="protein sequence ID" value="TXS90559.1"/>
    <property type="molecule type" value="Genomic_DNA"/>
</dbReference>
<keyword evidence="2" id="KW-0520">NAD</keyword>
<organism evidence="5 6">
    <name type="scientific">Parahaliea aestuarii</name>
    <dbReference type="NCBI Taxonomy" id="1852021"/>
    <lineage>
        <taxon>Bacteria</taxon>
        <taxon>Pseudomonadati</taxon>
        <taxon>Pseudomonadota</taxon>
        <taxon>Gammaproteobacteria</taxon>
        <taxon>Cellvibrionales</taxon>
        <taxon>Halieaceae</taxon>
        <taxon>Parahaliea</taxon>
    </lineage>
</organism>